<name>A0A381WXX3_9ZZZZ</name>
<feature type="non-terminal residue" evidence="1">
    <location>
        <position position="31"/>
    </location>
</feature>
<reference evidence="1" key="1">
    <citation type="submission" date="2018-05" db="EMBL/GenBank/DDBJ databases">
        <authorList>
            <person name="Lanie J.A."/>
            <person name="Ng W.-L."/>
            <person name="Kazmierczak K.M."/>
            <person name="Andrzejewski T.M."/>
            <person name="Davidsen T.M."/>
            <person name="Wayne K.J."/>
            <person name="Tettelin H."/>
            <person name="Glass J.I."/>
            <person name="Rusch D."/>
            <person name="Podicherti R."/>
            <person name="Tsui H.-C.T."/>
            <person name="Winkler M.E."/>
        </authorList>
    </citation>
    <scope>NUCLEOTIDE SEQUENCE</scope>
</reference>
<accession>A0A381WXX3</accession>
<dbReference type="AlphaFoldDB" id="A0A381WXX3"/>
<gene>
    <name evidence="1" type="ORF">METZ01_LOCUS110208</name>
</gene>
<sequence>MYLLLALAHTKRFDVRGNNKREGNDNRGGIG</sequence>
<dbReference type="EMBL" id="UINC01013242">
    <property type="protein sequence ID" value="SVA57354.1"/>
    <property type="molecule type" value="Genomic_DNA"/>
</dbReference>
<proteinExistence type="predicted"/>
<organism evidence="1">
    <name type="scientific">marine metagenome</name>
    <dbReference type="NCBI Taxonomy" id="408172"/>
    <lineage>
        <taxon>unclassified sequences</taxon>
        <taxon>metagenomes</taxon>
        <taxon>ecological metagenomes</taxon>
    </lineage>
</organism>
<evidence type="ECO:0000313" key="1">
    <source>
        <dbReference type="EMBL" id="SVA57354.1"/>
    </source>
</evidence>
<protein>
    <submittedName>
        <fullName evidence="1">Uncharacterized protein</fullName>
    </submittedName>
</protein>